<dbReference type="Proteomes" id="UP001371305">
    <property type="component" value="Unassembled WGS sequence"/>
</dbReference>
<dbReference type="RefSeq" id="WP_341403216.1">
    <property type="nucleotide sequence ID" value="NZ_JBBUKT010000001.1"/>
</dbReference>
<accession>A0ABU9ASZ0</accession>
<name>A0ABU9ASZ0_9BACT</name>
<proteinExistence type="predicted"/>
<evidence type="ECO:0000313" key="1">
    <source>
        <dbReference type="EMBL" id="MEK7949800.1"/>
    </source>
</evidence>
<dbReference type="EMBL" id="JBBUKT010000001">
    <property type="protein sequence ID" value="MEK7949800.1"/>
    <property type="molecule type" value="Genomic_DNA"/>
</dbReference>
<sequence>MDVRTLFEGELTRRGLRFSVDAESNGYVIDAAEGRCLVHLDNLERGVASDGDAGRVPRFVDTILSSLEASDDSISADGLYWCLEPNDYEEPAEIRFPISDCVDRVLVHLSPDGSQITWVSGEMLETLSMDQFLAANRAFENLSRALEEATIECNEIDGVHLGFLSTSLPFKAALLLAPNLREVVGAKLGWPLLAVVPDRDFIYLWDARHSDFVGKVGKVVVREYNQAPYPISTEVYRVSDEGIRAIGAFPTA</sequence>
<keyword evidence="2" id="KW-1185">Reference proteome</keyword>
<gene>
    <name evidence="1" type="ORF">WKV53_04820</name>
</gene>
<reference evidence="1 2" key="1">
    <citation type="submission" date="2024-04" db="EMBL/GenBank/DDBJ databases">
        <title>Luteolibacter sp. isolated from soil.</title>
        <authorList>
            <person name="An J."/>
        </authorList>
    </citation>
    <scope>NUCLEOTIDE SEQUENCE [LARGE SCALE GENOMIC DNA]</scope>
    <source>
        <strain evidence="1 2">Y139</strain>
    </source>
</reference>
<organism evidence="1 2">
    <name type="scientific">Luteolibacter soli</name>
    <dbReference type="NCBI Taxonomy" id="3135280"/>
    <lineage>
        <taxon>Bacteria</taxon>
        <taxon>Pseudomonadati</taxon>
        <taxon>Verrucomicrobiota</taxon>
        <taxon>Verrucomicrobiia</taxon>
        <taxon>Verrucomicrobiales</taxon>
        <taxon>Verrucomicrobiaceae</taxon>
        <taxon>Luteolibacter</taxon>
    </lineage>
</organism>
<comment type="caution">
    <text evidence="1">The sequence shown here is derived from an EMBL/GenBank/DDBJ whole genome shotgun (WGS) entry which is preliminary data.</text>
</comment>
<protein>
    <recommendedName>
        <fullName evidence="3">DUF1444 family protein</fullName>
    </recommendedName>
</protein>
<evidence type="ECO:0000313" key="2">
    <source>
        <dbReference type="Proteomes" id="UP001371305"/>
    </source>
</evidence>
<evidence type="ECO:0008006" key="3">
    <source>
        <dbReference type="Google" id="ProtNLM"/>
    </source>
</evidence>